<dbReference type="Proteomes" id="UP000887576">
    <property type="component" value="Unplaced"/>
</dbReference>
<proteinExistence type="predicted"/>
<evidence type="ECO:0000313" key="2">
    <source>
        <dbReference type="WBParaSite" id="JU765_v2.g2678.t1"/>
    </source>
</evidence>
<accession>A0AC34R1N5</accession>
<evidence type="ECO:0000313" key="1">
    <source>
        <dbReference type="Proteomes" id="UP000887576"/>
    </source>
</evidence>
<protein>
    <submittedName>
        <fullName evidence="2">Uncharacterized protein</fullName>
    </submittedName>
</protein>
<organism evidence="1 2">
    <name type="scientific">Panagrolaimus sp. JU765</name>
    <dbReference type="NCBI Taxonomy" id="591449"/>
    <lineage>
        <taxon>Eukaryota</taxon>
        <taxon>Metazoa</taxon>
        <taxon>Ecdysozoa</taxon>
        <taxon>Nematoda</taxon>
        <taxon>Chromadorea</taxon>
        <taxon>Rhabditida</taxon>
        <taxon>Tylenchina</taxon>
        <taxon>Panagrolaimomorpha</taxon>
        <taxon>Panagrolaimoidea</taxon>
        <taxon>Panagrolaimidae</taxon>
        <taxon>Panagrolaimus</taxon>
    </lineage>
</organism>
<reference evidence="2" key="1">
    <citation type="submission" date="2022-11" db="UniProtKB">
        <authorList>
            <consortium name="WormBaseParasite"/>
        </authorList>
    </citation>
    <scope>IDENTIFICATION</scope>
</reference>
<dbReference type="WBParaSite" id="JU765_v2.g2678.t1">
    <property type="protein sequence ID" value="JU765_v2.g2678.t1"/>
    <property type="gene ID" value="JU765_v2.g2678"/>
</dbReference>
<sequence>MFLNPFGVLQDFLAHVFHRYGIFVGKHPDAFIIGPILLTGFLSFGCLNVKMSDFLAHVFHRYGIFVGKHPDAFIIGPILLTGFLSFGCLNVKMSDDLRFLYSPEDSPSRFEYQIHQNFSGDSVNSSLVAVALQSSDGNPNMLRKEIAENIRNLNNFIQQNLTLTIDGKTYHFGNDICAKLVLCPISNTPVEIFFDVHFSEKLKNDPRVKIDWPIMKFFENKFFLPTFFYGVEVDEKYGNLTKIELIHLVYHISGIDENDPRVKIDWPIMKFFENKFFLPTFFYGVQVDEKYGNLTKIELIHLVYHISGIDEHPSLEVSRAFENALNEMLNDKKNIFQSAMFSLNILKDEMHKNTTYTFPFIALTMFLLMSFTVGS</sequence>
<name>A0AC34R1N5_9BILA</name>